<evidence type="ECO:0000313" key="2">
    <source>
        <dbReference type="Proteomes" id="UP000322214"/>
    </source>
</evidence>
<sequence length="133" mass="15564">MNDSQPFEVFYDEHCPLCRKEINFIRKRDKRSRLKLTDISSPEFDPSDTGESLDTLMMEIHGRFADGTLVTGVEVFREIYQRIGFGAFVVPTRWVGVRWIMDRLYNLFAGIRYRSAVKRMQRLGCPIKPQVKA</sequence>
<dbReference type="EMBL" id="CP042912">
    <property type="protein sequence ID" value="QEG21792.1"/>
    <property type="molecule type" value="Genomic_DNA"/>
</dbReference>
<dbReference type="AlphaFoldDB" id="A0A5B9PA16"/>
<keyword evidence="2" id="KW-1185">Reference proteome</keyword>
<dbReference type="GO" id="GO:0015035">
    <property type="term" value="F:protein-disulfide reductase activity"/>
    <property type="evidence" value="ECO:0007669"/>
    <property type="project" value="InterPro"/>
</dbReference>
<dbReference type="RefSeq" id="WP_075085472.1">
    <property type="nucleotide sequence ID" value="NZ_CP042912.1"/>
</dbReference>
<dbReference type="InterPro" id="IPR007263">
    <property type="entry name" value="DCC1-like"/>
</dbReference>
<dbReference type="OrthoDB" id="1260738at2"/>
<dbReference type="PANTHER" id="PTHR34290:SF2">
    <property type="entry name" value="OS04G0668800 PROTEIN"/>
    <property type="match status" value="1"/>
</dbReference>
<name>A0A5B9PA16_9BACT</name>
<dbReference type="Pfam" id="PF04134">
    <property type="entry name" value="DCC1-like"/>
    <property type="match status" value="1"/>
</dbReference>
<proteinExistence type="predicted"/>
<evidence type="ECO:0008006" key="3">
    <source>
        <dbReference type="Google" id="ProtNLM"/>
    </source>
</evidence>
<protein>
    <recommendedName>
        <fullName evidence="3">Thiol-disulfide oxidoreductase DCC</fullName>
    </recommendedName>
</protein>
<organism evidence="1 2">
    <name type="scientific">Mariniblastus fucicola</name>
    <dbReference type="NCBI Taxonomy" id="980251"/>
    <lineage>
        <taxon>Bacteria</taxon>
        <taxon>Pseudomonadati</taxon>
        <taxon>Planctomycetota</taxon>
        <taxon>Planctomycetia</taxon>
        <taxon>Pirellulales</taxon>
        <taxon>Pirellulaceae</taxon>
        <taxon>Mariniblastus</taxon>
    </lineage>
</organism>
<dbReference type="KEGG" id="mff:MFFC18_16510"/>
<gene>
    <name evidence="1" type="ORF">MFFC18_16510</name>
</gene>
<dbReference type="PANTHER" id="PTHR34290">
    <property type="entry name" value="SI:CH73-390P7.2"/>
    <property type="match status" value="1"/>
</dbReference>
<accession>A0A5B9PA16</accession>
<dbReference type="Proteomes" id="UP000322214">
    <property type="component" value="Chromosome"/>
</dbReference>
<reference evidence="1 2" key="1">
    <citation type="submission" date="2019-08" db="EMBL/GenBank/DDBJ databases">
        <title>Deep-cultivation of Planctomycetes and their phenomic and genomic characterization uncovers novel biology.</title>
        <authorList>
            <person name="Wiegand S."/>
            <person name="Jogler M."/>
            <person name="Boedeker C."/>
            <person name="Pinto D."/>
            <person name="Vollmers J."/>
            <person name="Rivas-Marin E."/>
            <person name="Kohn T."/>
            <person name="Peeters S.H."/>
            <person name="Heuer A."/>
            <person name="Rast P."/>
            <person name="Oberbeckmann S."/>
            <person name="Bunk B."/>
            <person name="Jeske O."/>
            <person name="Meyerdierks A."/>
            <person name="Storesund J.E."/>
            <person name="Kallscheuer N."/>
            <person name="Luecker S."/>
            <person name="Lage O.M."/>
            <person name="Pohl T."/>
            <person name="Merkel B.J."/>
            <person name="Hornburger P."/>
            <person name="Mueller R.-W."/>
            <person name="Bruemmer F."/>
            <person name="Labrenz M."/>
            <person name="Spormann A.M."/>
            <person name="Op den Camp H."/>
            <person name="Overmann J."/>
            <person name="Amann R."/>
            <person name="Jetten M.S.M."/>
            <person name="Mascher T."/>
            <person name="Medema M.H."/>
            <person name="Devos D.P."/>
            <person name="Kaster A.-K."/>
            <person name="Ovreas L."/>
            <person name="Rohde M."/>
            <person name="Galperin M.Y."/>
            <person name="Jogler C."/>
        </authorList>
    </citation>
    <scope>NUCLEOTIDE SEQUENCE [LARGE SCALE GENOMIC DNA]</scope>
    <source>
        <strain evidence="1 2">FC18</strain>
    </source>
</reference>
<dbReference type="STRING" id="980251.GCA_001642875_03252"/>
<evidence type="ECO:0000313" key="1">
    <source>
        <dbReference type="EMBL" id="QEG21792.1"/>
    </source>
</evidence>
<dbReference type="InterPro" id="IPR044691">
    <property type="entry name" value="DCC1_Trx"/>
</dbReference>